<sequence>MYKSESTIPSWALRALLETIKADESVVTEEIFSYLVNNLYKAVKEPQGNTLRERLVSSDWQNVLYRANQEPAPVPEPYRPEPVPAINEPQPVVRSFTAQPARVYRGEPVTLSWEVENLLAVTIDDLGTGLSPQNRGWVKPTKTTDYTLFDVNNNPLSTVRVEVIPRDRSGVYGVLFALALLAIIYWFIKGNTSRSEKDERPEPKAKTEQTTTRKRTSSTYGNRKQSRSSEPDPDVATDKREPKSNASETVATNTQKKEETTSSKPKEEKVPREPETSKPSAPADARSGKYEEAFGNKPYDKVELGIDEQGWRRARSHGRWGFINEFDEWVIEPEYEAVTPFRGNTASVFLNGKLMTINRAGELVSK</sequence>
<comment type="caution">
    <text evidence="3">The sequence shown here is derived from an EMBL/GenBank/DDBJ whole genome shotgun (WGS) entry which is preliminary data.</text>
</comment>
<protein>
    <submittedName>
        <fullName evidence="3">WG repeat-containing protein</fullName>
    </submittedName>
</protein>
<evidence type="ECO:0000313" key="4">
    <source>
        <dbReference type="Proteomes" id="UP000474175"/>
    </source>
</evidence>
<gene>
    <name evidence="3" type="ORF">GK108_10150</name>
</gene>
<reference evidence="3 4" key="1">
    <citation type="submission" date="2020-02" db="EMBL/GenBank/DDBJ databases">
        <title>Draft genome sequence of two Spirosoma agri KCTC 52727 and Spirosoma terrae KCTC 52035.</title>
        <authorList>
            <person name="Rojas J."/>
            <person name="Ambika Manirajan B."/>
            <person name="Suarez C."/>
            <person name="Ratering S."/>
            <person name="Schnell S."/>
        </authorList>
    </citation>
    <scope>NUCLEOTIDE SEQUENCE [LARGE SCALE GENOMIC DNA]</scope>
    <source>
        <strain evidence="3 4">KCTC 52035</strain>
    </source>
</reference>
<feature type="compositionally biased region" description="Basic and acidic residues" evidence="1">
    <location>
        <begin position="255"/>
        <end position="276"/>
    </location>
</feature>
<accession>A0A6L9L8Y4</accession>
<feature type="transmembrane region" description="Helical" evidence="2">
    <location>
        <begin position="170"/>
        <end position="188"/>
    </location>
</feature>
<keyword evidence="2" id="KW-0812">Transmembrane</keyword>
<dbReference type="EMBL" id="JAAFZH010000003">
    <property type="protein sequence ID" value="NDU95233.1"/>
    <property type="molecule type" value="Genomic_DNA"/>
</dbReference>
<dbReference type="Proteomes" id="UP000474175">
    <property type="component" value="Unassembled WGS sequence"/>
</dbReference>
<dbReference type="AlphaFoldDB" id="A0A6L9L8Y4"/>
<feature type="compositionally biased region" description="Basic and acidic residues" evidence="1">
    <location>
        <begin position="194"/>
        <end position="207"/>
    </location>
</feature>
<name>A0A6L9L8Y4_9BACT</name>
<dbReference type="InterPro" id="IPR032774">
    <property type="entry name" value="WG_beta_rep"/>
</dbReference>
<evidence type="ECO:0000256" key="1">
    <source>
        <dbReference type="SAM" id="MobiDB-lite"/>
    </source>
</evidence>
<keyword evidence="4" id="KW-1185">Reference proteome</keyword>
<proteinExistence type="predicted"/>
<evidence type="ECO:0000256" key="2">
    <source>
        <dbReference type="SAM" id="Phobius"/>
    </source>
</evidence>
<keyword evidence="2" id="KW-0472">Membrane</keyword>
<dbReference type="Pfam" id="PF14903">
    <property type="entry name" value="WG_beta_rep"/>
    <property type="match status" value="1"/>
</dbReference>
<feature type="region of interest" description="Disordered" evidence="1">
    <location>
        <begin position="192"/>
        <end position="294"/>
    </location>
</feature>
<feature type="compositionally biased region" description="Polar residues" evidence="1">
    <location>
        <begin position="244"/>
        <end position="254"/>
    </location>
</feature>
<evidence type="ECO:0000313" key="3">
    <source>
        <dbReference type="EMBL" id="NDU95233.1"/>
    </source>
</evidence>
<keyword evidence="2" id="KW-1133">Transmembrane helix</keyword>
<organism evidence="3 4">
    <name type="scientific">Spirosoma terrae</name>
    <dbReference type="NCBI Taxonomy" id="1968276"/>
    <lineage>
        <taxon>Bacteria</taxon>
        <taxon>Pseudomonadati</taxon>
        <taxon>Bacteroidota</taxon>
        <taxon>Cytophagia</taxon>
        <taxon>Cytophagales</taxon>
        <taxon>Cytophagaceae</taxon>
        <taxon>Spirosoma</taxon>
    </lineage>
</organism>